<feature type="domain" description="Thiamine pyrophosphate enzyme central" evidence="4">
    <location>
        <begin position="197"/>
        <end position="320"/>
    </location>
</feature>
<dbReference type="InterPro" id="IPR012000">
    <property type="entry name" value="Thiamin_PyroP_enz_cen_dom"/>
</dbReference>
<evidence type="ECO:0000259" key="5">
    <source>
        <dbReference type="Pfam" id="PF02775"/>
    </source>
</evidence>
<name>A0A6B3BW47_9ACTN</name>
<comment type="similarity">
    <text evidence="1 3">Belongs to the TPP enzyme family.</text>
</comment>
<dbReference type="GO" id="GO:0009099">
    <property type="term" value="P:L-valine biosynthetic process"/>
    <property type="evidence" value="ECO:0007669"/>
    <property type="project" value="TreeGrafter"/>
</dbReference>
<evidence type="ECO:0000256" key="2">
    <source>
        <dbReference type="ARBA" id="ARBA00023052"/>
    </source>
</evidence>
<dbReference type="GO" id="GO:0050660">
    <property type="term" value="F:flavin adenine dinucleotide binding"/>
    <property type="evidence" value="ECO:0007669"/>
    <property type="project" value="TreeGrafter"/>
</dbReference>
<dbReference type="Gene3D" id="3.40.50.1220">
    <property type="entry name" value="TPP-binding domain"/>
    <property type="match status" value="1"/>
</dbReference>
<dbReference type="InterPro" id="IPR011766">
    <property type="entry name" value="TPP_enzyme_TPP-bd"/>
</dbReference>
<dbReference type="PANTHER" id="PTHR18968">
    <property type="entry name" value="THIAMINE PYROPHOSPHATE ENZYMES"/>
    <property type="match status" value="1"/>
</dbReference>
<dbReference type="CDD" id="cd07035">
    <property type="entry name" value="TPP_PYR_POX_like"/>
    <property type="match status" value="1"/>
</dbReference>
<accession>A0A6B3BW47</accession>
<reference evidence="7" key="1">
    <citation type="submission" date="2020-01" db="EMBL/GenBank/DDBJ databases">
        <title>Insect and environment-associated Actinomycetes.</title>
        <authorList>
            <person name="Currrie C."/>
            <person name="Chevrette M."/>
            <person name="Carlson C."/>
            <person name="Stubbendieck R."/>
            <person name="Wendt-Pienkowski E."/>
        </authorList>
    </citation>
    <scope>NUCLEOTIDE SEQUENCE</scope>
    <source>
        <strain evidence="7">SID12501</strain>
    </source>
</reference>
<dbReference type="GO" id="GO:0000287">
    <property type="term" value="F:magnesium ion binding"/>
    <property type="evidence" value="ECO:0007669"/>
    <property type="project" value="InterPro"/>
</dbReference>
<dbReference type="SUPFAM" id="SSF52518">
    <property type="entry name" value="Thiamin diphosphate-binding fold (THDP-binding)"/>
    <property type="match status" value="2"/>
</dbReference>
<dbReference type="PANTHER" id="PTHR18968:SF129">
    <property type="entry name" value="ACETOLACTATE SYNTHASE"/>
    <property type="match status" value="1"/>
</dbReference>
<evidence type="ECO:0000256" key="1">
    <source>
        <dbReference type="ARBA" id="ARBA00007812"/>
    </source>
</evidence>
<sequence length="535" mass="56004">MGNTAEVVAGYVRAAGSRFVFAYPGDPIIELMEAMRALGIEVVLGSREGTVVFMAEAHAMVTGLPGVCLSTLGPGSTSIVNGVAAATWDRVPLLAVSGQIDAGREDFVTHQVVDHKLLFSPVAKWAGRIHPASVDTVLRKALRLAVAERPGAVHLTGSAETFAASAPDVPVAPPPLDGAAGGVRVQVADGGRDPAVVLRSARRPVVLAGAGAVRCGASGALLRLAQTVGAPVVVSPMAKGVFPEDHPLFAGVLDMACNQILWDFLAGSDLVVTAGFDPVELIKPWSLAVPVLHVDTTPNTDQVYPSDCEVVGDVSASLDWLTDLWRGEPRWSERDVAAHRRRLRTAYYAGRVAGRLNPTDVIDVVRASTPPETVVTCDVGSHKLLVGQGWQAPRPRGVLMSNGLSSMGFGLPGAIAAQMTLGEIPVVALIGDGGFAMAATELRLAVARQLRLAVVVFCDGSLNRIELKQRALGYPSTATRLDDIDMVALAGAMGCDGVRVTSVAALERATADLAGLTRPLLIEARIDPAQYEAQF</sequence>
<dbReference type="SUPFAM" id="SSF52467">
    <property type="entry name" value="DHS-like NAD/FAD-binding domain"/>
    <property type="match status" value="1"/>
</dbReference>
<dbReference type="Pfam" id="PF02776">
    <property type="entry name" value="TPP_enzyme_N"/>
    <property type="match status" value="1"/>
</dbReference>
<evidence type="ECO:0000259" key="6">
    <source>
        <dbReference type="Pfam" id="PF02776"/>
    </source>
</evidence>
<proteinExistence type="inferred from homology"/>
<comment type="caution">
    <text evidence="7">The sequence shown here is derived from an EMBL/GenBank/DDBJ whole genome shotgun (WGS) entry which is preliminary data.</text>
</comment>
<dbReference type="Pfam" id="PF02775">
    <property type="entry name" value="TPP_enzyme_C"/>
    <property type="match status" value="1"/>
</dbReference>
<evidence type="ECO:0000313" key="7">
    <source>
        <dbReference type="EMBL" id="NEC88512.1"/>
    </source>
</evidence>
<gene>
    <name evidence="7" type="ORF">G3I71_22455</name>
</gene>
<feature type="domain" description="Thiamine pyrophosphate enzyme N-terminal TPP-binding" evidence="6">
    <location>
        <begin position="3"/>
        <end position="106"/>
    </location>
</feature>
<dbReference type="GO" id="GO:0003984">
    <property type="term" value="F:acetolactate synthase activity"/>
    <property type="evidence" value="ECO:0007669"/>
    <property type="project" value="TreeGrafter"/>
</dbReference>
<dbReference type="InterPro" id="IPR029035">
    <property type="entry name" value="DHS-like_NAD/FAD-binding_dom"/>
</dbReference>
<dbReference type="EMBL" id="JAAGLU010000018">
    <property type="protein sequence ID" value="NEC88512.1"/>
    <property type="molecule type" value="Genomic_DNA"/>
</dbReference>
<dbReference type="InterPro" id="IPR012001">
    <property type="entry name" value="Thiamin_PyroP_enz_TPP-bd_dom"/>
</dbReference>
<dbReference type="InterPro" id="IPR045229">
    <property type="entry name" value="TPP_enz"/>
</dbReference>
<evidence type="ECO:0000259" key="4">
    <source>
        <dbReference type="Pfam" id="PF00205"/>
    </source>
</evidence>
<dbReference type="GO" id="GO:0005948">
    <property type="term" value="C:acetolactate synthase complex"/>
    <property type="evidence" value="ECO:0007669"/>
    <property type="project" value="TreeGrafter"/>
</dbReference>
<dbReference type="Pfam" id="PF00205">
    <property type="entry name" value="TPP_enzyme_M"/>
    <property type="match status" value="1"/>
</dbReference>
<dbReference type="RefSeq" id="WP_164316626.1">
    <property type="nucleotide sequence ID" value="NZ_JAAGLU010000018.1"/>
</dbReference>
<protein>
    <submittedName>
        <fullName evidence="7">Thiamine pyrophosphate-binding protein</fullName>
    </submittedName>
</protein>
<dbReference type="GO" id="GO:0030976">
    <property type="term" value="F:thiamine pyrophosphate binding"/>
    <property type="evidence" value="ECO:0007669"/>
    <property type="project" value="InterPro"/>
</dbReference>
<keyword evidence="2 3" id="KW-0786">Thiamine pyrophosphate</keyword>
<dbReference type="InterPro" id="IPR029061">
    <property type="entry name" value="THDP-binding"/>
</dbReference>
<dbReference type="AlphaFoldDB" id="A0A6B3BW47"/>
<organism evidence="7">
    <name type="scientific">Streptomyces sp. SID12501</name>
    <dbReference type="NCBI Taxonomy" id="2706042"/>
    <lineage>
        <taxon>Bacteria</taxon>
        <taxon>Bacillati</taxon>
        <taxon>Actinomycetota</taxon>
        <taxon>Actinomycetes</taxon>
        <taxon>Kitasatosporales</taxon>
        <taxon>Streptomycetaceae</taxon>
        <taxon>Streptomyces</taxon>
    </lineage>
</organism>
<dbReference type="GO" id="GO:0009097">
    <property type="term" value="P:isoleucine biosynthetic process"/>
    <property type="evidence" value="ECO:0007669"/>
    <property type="project" value="TreeGrafter"/>
</dbReference>
<evidence type="ECO:0000256" key="3">
    <source>
        <dbReference type="RuleBase" id="RU362132"/>
    </source>
</evidence>
<feature type="domain" description="Thiamine pyrophosphate enzyme TPP-binding" evidence="5">
    <location>
        <begin position="378"/>
        <end position="523"/>
    </location>
</feature>
<dbReference type="Gene3D" id="3.40.50.970">
    <property type="match status" value="2"/>
</dbReference>